<name>A0A370WUT6_9GAMM</name>
<sequence length="144" mass="15395">MSAALLLARLNGVRKQGSGWRADCPNGHNKARGSLSVVEADDGRVMLHCFACNDTPGILHALGLQMADLFPGRIKDTSPEGRKGTTEAFKHNGWGAALGVLDREATVVLIAANDMQAGNPLPGNDVMRVRLAARRITQAREALR</sequence>
<keyword evidence="2" id="KW-1185">Reference proteome</keyword>
<dbReference type="RefSeq" id="WP_115496530.1">
    <property type="nucleotide sequence ID" value="NZ_QRBE01000010.1"/>
</dbReference>
<evidence type="ECO:0000313" key="1">
    <source>
        <dbReference type="EMBL" id="RDS79899.1"/>
    </source>
</evidence>
<organism evidence="1 2">
    <name type="scientific">Dyella monticola</name>
    <dbReference type="NCBI Taxonomy" id="1927958"/>
    <lineage>
        <taxon>Bacteria</taxon>
        <taxon>Pseudomonadati</taxon>
        <taxon>Pseudomonadota</taxon>
        <taxon>Gammaproteobacteria</taxon>
        <taxon>Lysobacterales</taxon>
        <taxon>Rhodanobacteraceae</taxon>
        <taxon>Dyella</taxon>
    </lineage>
</organism>
<proteinExistence type="predicted"/>
<dbReference type="OrthoDB" id="784829at2"/>
<reference evidence="1 2" key="1">
    <citation type="submission" date="2018-07" db="EMBL/GenBank/DDBJ databases">
        <title>Dyella monticola sp. nov. and Dyella psychrodurans sp. nov. isolated from monsoon evergreen broad-leaved forest soil of Dinghu Mountain, China.</title>
        <authorList>
            <person name="Gao Z."/>
            <person name="Qiu L."/>
        </authorList>
    </citation>
    <scope>NUCLEOTIDE SEQUENCE [LARGE SCALE GENOMIC DNA]</scope>
    <source>
        <strain evidence="1 2">4G-K06</strain>
    </source>
</reference>
<accession>A0A370WUT6</accession>
<dbReference type="EMBL" id="QRBE01000010">
    <property type="protein sequence ID" value="RDS79899.1"/>
    <property type="molecule type" value="Genomic_DNA"/>
</dbReference>
<evidence type="ECO:0000313" key="2">
    <source>
        <dbReference type="Proteomes" id="UP000254258"/>
    </source>
</evidence>
<gene>
    <name evidence="1" type="ORF">DWU98_15770</name>
</gene>
<dbReference type="Proteomes" id="UP000254258">
    <property type="component" value="Unassembled WGS sequence"/>
</dbReference>
<dbReference type="AlphaFoldDB" id="A0A370WUT6"/>
<comment type="caution">
    <text evidence="1">The sequence shown here is derived from an EMBL/GenBank/DDBJ whole genome shotgun (WGS) entry which is preliminary data.</text>
</comment>
<protein>
    <submittedName>
        <fullName evidence="1">DNA primase</fullName>
    </submittedName>
</protein>